<keyword evidence="3" id="KW-1185">Reference proteome</keyword>
<dbReference type="EMBL" id="AP024714">
    <property type="protein sequence ID" value="BCX82784.1"/>
    <property type="molecule type" value="Genomic_DNA"/>
</dbReference>
<accession>A0AAU9C9R9</accession>
<dbReference type="Proteomes" id="UP001321825">
    <property type="component" value="Chromosome"/>
</dbReference>
<sequence length="287" mass="33105">MKATVVSFLLLPVALLWFPAVVPAAENPARPTWRSLTFELPPAFTVTAELEDIDASAAPLVERPRALAPKTPRLLHLKVATRLQWFLSTKTWLGDLWLQPDWRALQRNRLKSGRSRNLKIYRYAEHGVYRLRYQPRDGKDDPPSQWPLTSEQFYPYSPKVARRCGTVSDPYALLIHLSRKQAPDTPLCLFNKHSVYEVHLRQEGVQSFAADFQRDGERVQGRIEAERWRILPTPLEPEHNPEAFEFLGMEGVIEVLRDPATHLPLQIHGYVEALPQARLRLTRVRSR</sequence>
<name>A0AAU9C9R9_9GAMM</name>
<evidence type="ECO:0000313" key="2">
    <source>
        <dbReference type="EMBL" id="BCX82784.1"/>
    </source>
</evidence>
<protein>
    <recommendedName>
        <fullName evidence="4">DUF3108 domain-containing protein</fullName>
    </recommendedName>
</protein>
<dbReference type="RefSeq" id="WP_317705172.1">
    <property type="nucleotide sequence ID" value="NZ_AP024714.1"/>
</dbReference>
<gene>
    <name evidence="2" type="ORF">MIT9_P2372</name>
</gene>
<keyword evidence="1" id="KW-0732">Signal</keyword>
<evidence type="ECO:0000256" key="1">
    <source>
        <dbReference type="SAM" id="SignalP"/>
    </source>
</evidence>
<dbReference type="AlphaFoldDB" id="A0AAU9C9R9"/>
<organism evidence="2 3">
    <name type="scientific">Methylomarinovum caldicuralii</name>
    <dbReference type="NCBI Taxonomy" id="438856"/>
    <lineage>
        <taxon>Bacteria</taxon>
        <taxon>Pseudomonadati</taxon>
        <taxon>Pseudomonadota</taxon>
        <taxon>Gammaproteobacteria</taxon>
        <taxon>Methylococcales</taxon>
        <taxon>Methylothermaceae</taxon>
        <taxon>Methylomarinovum</taxon>
    </lineage>
</organism>
<feature type="signal peptide" evidence="1">
    <location>
        <begin position="1"/>
        <end position="24"/>
    </location>
</feature>
<reference evidence="3" key="1">
    <citation type="journal article" date="2024" name="Int. J. Syst. Evol. Microbiol.">
        <title>Methylomarinovum tepidoasis sp. nov., a moderately thermophilic methanotroph of the family Methylothermaceae isolated from a deep-sea hydrothermal field.</title>
        <authorList>
            <person name="Hirayama H."/>
            <person name="Takaki Y."/>
            <person name="Abe M."/>
            <person name="Miyazaki M."/>
            <person name="Uematsu K."/>
            <person name="Matsui Y."/>
            <person name="Takai K."/>
        </authorList>
    </citation>
    <scope>NUCLEOTIDE SEQUENCE [LARGE SCALE GENOMIC DNA]</scope>
    <source>
        <strain evidence="3">IT-9</strain>
    </source>
</reference>
<feature type="chain" id="PRO_5043762198" description="DUF3108 domain-containing protein" evidence="1">
    <location>
        <begin position="25"/>
        <end position="287"/>
    </location>
</feature>
<dbReference type="KEGG" id="mcau:MIT9_P2372"/>
<proteinExistence type="predicted"/>
<evidence type="ECO:0000313" key="3">
    <source>
        <dbReference type="Proteomes" id="UP001321825"/>
    </source>
</evidence>
<evidence type="ECO:0008006" key="4">
    <source>
        <dbReference type="Google" id="ProtNLM"/>
    </source>
</evidence>